<name>A0A832RW47_9EURY</name>
<dbReference type="Proteomes" id="UP000600363">
    <property type="component" value="Unassembled WGS sequence"/>
</dbReference>
<evidence type="ECO:0000313" key="2">
    <source>
        <dbReference type="Proteomes" id="UP000600363"/>
    </source>
</evidence>
<comment type="caution">
    <text evidence="1">The sequence shown here is derived from an EMBL/GenBank/DDBJ whole genome shotgun (WGS) entry which is preliminary data.</text>
</comment>
<sequence>MLRGEDKEMVRWRFSGGMRHYRKQQIKFFPKKSIPEFSDVRSKQFALDGKVVEVEKLYQ</sequence>
<gene>
    <name evidence="1" type="ORF">HA299_01840</name>
</gene>
<dbReference type="EMBL" id="DUIH01000009">
    <property type="protein sequence ID" value="HIH69353.1"/>
    <property type="molecule type" value="Genomic_DNA"/>
</dbReference>
<dbReference type="AlphaFoldDB" id="A0A832RW47"/>
<proteinExistence type="predicted"/>
<dbReference type="RefSeq" id="WP_042685468.1">
    <property type="nucleotide sequence ID" value="NZ_DUIH01000009.1"/>
</dbReference>
<evidence type="ECO:0000313" key="1">
    <source>
        <dbReference type="EMBL" id="HIH69353.1"/>
    </source>
</evidence>
<accession>A0A832RW47</accession>
<organism evidence="1 2">
    <name type="scientific">Methermicoccus shengliensis</name>
    <dbReference type="NCBI Taxonomy" id="660064"/>
    <lineage>
        <taxon>Archaea</taxon>
        <taxon>Methanobacteriati</taxon>
        <taxon>Methanobacteriota</taxon>
        <taxon>Stenosarchaea group</taxon>
        <taxon>Methanomicrobia</taxon>
        <taxon>Methanosarcinales</taxon>
        <taxon>Methermicoccaceae</taxon>
        <taxon>Methermicoccus</taxon>
    </lineage>
</organism>
<protein>
    <submittedName>
        <fullName evidence="1">Uncharacterized protein</fullName>
    </submittedName>
</protein>
<reference evidence="1" key="1">
    <citation type="journal article" date="2020" name="bioRxiv">
        <title>A rank-normalized archaeal taxonomy based on genome phylogeny resolves widespread incomplete and uneven classifications.</title>
        <authorList>
            <person name="Rinke C."/>
            <person name="Chuvochina M."/>
            <person name="Mussig A.J."/>
            <person name="Chaumeil P.-A."/>
            <person name="Waite D.W."/>
            <person name="Whitman W.B."/>
            <person name="Parks D.H."/>
            <person name="Hugenholtz P."/>
        </authorList>
    </citation>
    <scope>NUCLEOTIDE SEQUENCE</scope>
    <source>
        <strain evidence="1">UBA12518</strain>
    </source>
</reference>